<reference evidence="1 2" key="1">
    <citation type="submission" date="2014-04" db="EMBL/GenBank/DDBJ databases">
        <authorList>
            <consortium name="DOE Joint Genome Institute"/>
            <person name="Kuo A."/>
            <person name="Tarkka M."/>
            <person name="Buscot F."/>
            <person name="Kohler A."/>
            <person name="Nagy L.G."/>
            <person name="Floudas D."/>
            <person name="Copeland A."/>
            <person name="Barry K.W."/>
            <person name="Cichocki N."/>
            <person name="Veneault-Fourrey C."/>
            <person name="LaButti K."/>
            <person name="Lindquist E.A."/>
            <person name="Lipzen A."/>
            <person name="Lundell T."/>
            <person name="Morin E."/>
            <person name="Murat C."/>
            <person name="Sun H."/>
            <person name="Tunlid A."/>
            <person name="Henrissat B."/>
            <person name="Grigoriev I.V."/>
            <person name="Hibbett D.S."/>
            <person name="Martin F."/>
            <person name="Nordberg H.P."/>
            <person name="Cantor M.N."/>
            <person name="Hua S.X."/>
        </authorList>
    </citation>
    <scope>NUCLEOTIDE SEQUENCE [LARGE SCALE GENOMIC DNA]</scope>
    <source>
        <strain evidence="1 2">F 1598</strain>
    </source>
</reference>
<name>A0A0C3FEA1_PILCF</name>
<dbReference type="HOGENOM" id="CLU_056788_12_1_1"/>
<organism evidence="1 2">
    <name type="scientific">Piloderma croceum (strain F 1598)</name>
    <dbReference type="NCBI Taxonomy" id="765440"/>
    <lineage>
        <taxon>Eukaryota</taxon>
        <taxon>Fungi</taxon>
        <taxon>Dikarya</taxon>
        <taxon>Basidiomycota</taxon>
        <taxon>Agaricomycotina</taxon>
        <taxon>Agaricomycetes</taxon>
        <taxon>Agaricomycetidae</taxon>
        <taxon>Atheliales</taxon>
        <taxon>Atheliaceae</taxon>
        <taxon>Piloderma</taxon>
    </lineage>
</organism>
<sequence>MFTDPPPHHKPRCTAFSSIKAFLQCSWQEKTLSIIDQACHNITPSKAAGYFKASGYIV</sequence>
<accession>A0A0C3FEA1</accession>
<dbReference type="InParanoid" id="A0A0C3FEA1"/>
<dbReference type="EMBL" id="KN833017">
    <property type="protein sequence ID" value="KIM78264.1"/>
    <property type="molecule type" value="Genomic_DNA"/>
</dbReference>
<evidence type="ECO:0000313" key="1">
    <source>
        <dbReference type="EMBL" id="KIM78264.1"/>
    </source>
</evidence>
<proteinExistence type="predicted"/>
<protein>
    <submittedName>
        <fullName evidence="1">Uncharacterized protein</fullName>
    </submittedName>
</protein>
<dbReference type="Proteomes" id="UP000054166">
    <property type="component" value="Unassembled WGS sequence"/>
</dbReference>
<dbReference type="OrthoDB" id="2266637at2759"/>
<keyword evidence="2" id="KW-1185">Reference proteome</keyword>
<dbReference type="AlphaFoldDB" id="A0A0C3FEA1"/>
<evidence type="ECO:0000313" key="2">
    <source>
        <dbReference type="Proteomes" id="UP000054166"/>
    </source>
</evidence>
<reference evidence="2" key="2">
    <citation type="submission" date="2015-01" db="EMBL/GenBank/DDBJ databases">
        <title>Evolutionary Origins and Diversification of the Mycorrhizal Mutualists.</title>
        <authorList>
            <consortium name="DOE Joint Genome Institute"/>
            <consortium name="Mycorrhizal Genomics Consortium"/>
            <person name="Kohler A."/>
            <person name="Kuo A."/>
            <person name="Nagy L.G."/>
            <person name="Floudas D."/>
            <person name="Copeland A."/>
            <person name="Barry K.W."/>
            <person name="Cichocki N."/>
            <person name="Veneault-Fourrey C."/>
            <person name="LaButti K."/>
            <person name="Lindquist E.A."/>
            <person name="Lipzen A."/>
            <person name="Lundell T."/>
            <person name="Morin E."/>
            <person name="Murat C."/>
            <person name="Riley R."/>
            <person name="Ohm R."/>
            <person name="Sun H."/>
            <person name="Tunlid A."/>
            <person name="Henrissat B."/>
            <person name="Grigoriev I.V."/>
            <person name="Hibbett D.S."/>
            <person name="Martin F."/>
        </authorList>
    </citation>
    <scope>NUCLEOTIDE SEQUENCE [LARGE SCALE GENOMIC DNA]</scope>
    <source>
        <strain evidence="2">F 1598</strain>
    </source>
</reference>
<gene>
    <name evidence="1" type="ORF">PILCRDRAFT_75654</name>
</gene>